<evidence type="ECO:0000313" key="7">
    <source>
        <dbReference type="EMBL" id="BDS07672.1"/>
    </source>
</evidence>
<evidence type="ECO:0000256" key="1">
    <source>
        <dbReference type="ARBA" id="ARBA00004127"/>
    </source>
</evidence>
<keyword evidence="2 5" id="KW-0812">Transmembrane</keyword>
<evidence type="ECO:0000256" key="5">
    <source>
        <dbReference type="SAM" id="Phobius"/>
    </source>
</evidence>
<protein>
    <recommendedName>
        <fullName evidence="6">HTTM-like domain-containing protein</fullName>
    </recommendedName>
</protein>
<dbReference type="EMBL" id="AP026866">
    <property type="protein sequence ID" value="BDS07672.1"/>
    <property type="molecule type" value="Genomic_DNA"/>
</dbReference>
<dbReference type="InterPro" id="IPR011020">
    <property type="entry name" value="HTTM-like"/>
</dbReference>
<feature type="transmembrane region" description="Helical" evidence="5">
    <location>
        <begin position="55"/>
        <end position="74"/>
    </location>
</feature>
<accession>A0AAT9FNH3</accession>
<proteinExistence type="predicted"/>
<dbReference type="AlphaFoldDB" id="A0AAT9FNH3"/>
<comment type="subcellular location">
    <subcellularLocation>
        <location evidence="1">Endomembrane system</location>
        <topology evidence="1">Multi-pass membrane protein</topology>
    </subcellularLocation>
</comment>
<gene>
    <name evidence="7" type="ORF">NT6N_27120</name>
</gene>
<keyword evidence="4 5" id="KW-0472">Membrane</keyword>
<sequence>MKTTLQEFLFAPVNARALAWFRIALGLIIPWFFWSDGLLFTTRAPDWLRHGPWDFLLEFPYWAFITCLSILLIWGWKTRAIATLLFITLLPLGYLNEGAQSRQVLLFTILAFSFLKSDAIRSPWKYNSPSAPLSVSPCWPIRLIQLQLTLLYGVNALKKSSPEYLSGDALMAMSAVLTNFKVDLTSGFLVIFGLSIPVIIPAIASTLSEYFIALGFWFMKRKWIVALFGIVFHLALTQIIQIFKLDLVSIFLYLAFLLPLINGRR</sequence>
<feature type="domain" description="HTTM-like" evidence="6">
    <location>
        <begin position="10"/>
        <end position="261"/>
    </location>
</feature>
<dbReference type="SMART" id="SM00752">
    <property type="entry name" value="HTTM"/>
    <property type="match status" value="1"/>
</dbReference>
<feature type="transmembrane region" description="Helical" evidence="5">
    <location>
        <begin position="247"/>
        <end position="263"/>
    </location>
</feature>
<name>A0AAT9FNH3_9BACT</name>
<dbReference type="KEGG" id="osu:NT6N_27120"/>
<organism evidence="7">
    <name type="scientific">Oceaniferula spumae</name>
    <dbReference type="NCBI Taxonomy" id="2979115"/>
    <lineage>
        <taxon>Bacteria</taxon>
        <taxon>Pseudomonadati</taxon>
        <taxon>Verrucomicrobiota</taxon>
        <taxon>Verrucomicrobiia</taxon>
        <taxon>Verrucomicrobiales</taxon>
        <taxon>Verrucomicrobiaceae</taxon>
        <taxon>Oceaniferula</taxon>
    </lineage>
</organism>
<dbReference type="GO" id="GO:0012505">
    <property type="term" value="C:endomembrane system"/>
    <property type="evidence" value="ECO:0007669"/>
    <property type="project" value="UniProtKB-SubCell"/>
</dbReference>
<feature type="transmembrane region" description="Helical" evidence="5">
    <location>
        <begin position="188"/>
        <end position="211"/>
    </location>
</feature>
<keyword evidence="3 5" id="KW-1133">Transmembrane helix</keyword>
<evidence type="ECO:0000256" key="2">
    <source>
        <dbReference type="ARBA" id="ARBA00022692"/>
    </source>
</evidence>
<evidence type="ECO:0000256" key="4">
    <source>
        <dbReference type="ARBA" id="ARBA00023136"/>
    </source>
</evidence>
<evidence type="ECO:0000259" key="6">
    <source>
        <dbReference type="SMART" id="SM00752"/>
    </source>
</evidence>
<feature type="transmembrane region" description="Helical" evidence="5">
    <location>
        <begin position="223"/>
        <end position="241"/>
    </location>
</feature>
<feature type="transmembrane region" description="Helical" evidence="5">
    <location>
        <begin position="80"/>
        <end position="96"/>
    </location>
</feature>
<evidence type="ECO:0000256" key="3">
    <source>
        <dbReference type="ARBA" id="ARBA00022989"/>
    </source>
</evidence>
<reference evidence="7" key="1">
    <citation type="submission" date="2024-07" db="EMBL/GenBank/DDBJ databases">
        <title>Complete genome sequence of Verrucomicrobiaceae bacterium NT6N.</title>
        <authorList>
            <person name="Huang C."/>
            <person name="Takami H."/>
            <person name="Hamasaki K."/>
        </authorList>
    </citation>
    <scope>NUCLEOTIDE SEQUENCE</scope>
    <source>
        <strain evidence="7">NT6N</strain>
    </source>
</reference>
<feature type="transmembrane region" description="Helical" evidence="5">
    <location>
        <begin position="17"/>
        <end position="34"/>
    </location>
</feature>